<dbReference type="PANTHER" id="PTHR24321">
    <property type="entry name" value="DEHYDROGENASES, SHORT CHAIN"/>
    <property type="match status" value="1"/>
</dbReference>
<sequence length="252" mass="25593">MSLKDKTAIVTGAARGLGQAYAVAFAGAGANVVATDVADCADTAALVAEAGGECLALHCNVADAASTAAMAAAVRERFGGADILVNNAALYGGLKGGRFDAISEDDWNRCMAVNVTGIWNACKATVPLMREKGGGSIINIASLAATYGLAYALHYTTSKGAVIGLTRGLARELGRDNIRVNAIAPSAVLTEGTREFFGDKYEKALGAIAGNQTLQKNLTTEDLVGTVLYLAGPGSAFVTGQTIAVDGGTVML</sequence>
<dbReference type="InterPro" id="IPR020904">
    <property type="entry name" value="Sc_DH/Rdtase_CS"/>
</dbReference>
<name>A0A1Y5T0W8_9PROT</name>
<dbReference type="EC" id="1.1.1.311" evidence="3"/>
<dbReference type="PRINTS" id="PR00081">
    <property type="entry name" value="GDHRDH"/>
</dbReference>
<accession>A0A1Y5T0W8</accession>
<dbReference type="InParanoid" id="A0A1Y5T0W8"/>
<dbReference type="OrthoDB" id="9780084at2"/>
<dbReference type="InterPro" id="IPR002347">
    <property type="entry name" value="SDR_fam"/>
</dbReference>
<comment type="similarity">
    <text evidence="1">Belongs to the short-chain dehydrogenases/reductases (SDR) family.</text>
</comment>
<dbReference type="EMBL" id="FWFR01000001">
    <property type="protein sequence ID" value="SLN49490.1"/>
    <property type="molecule type" value="Genomic_DNA"/>
</dbReference>
<dbReference type="AlphaFoldDB" id="A0A1Y5T0W8"/>
<keyword evidence="4" id="KW-1185">Reference proteome</keyword>
<dbReference type="Proteomes" id="UP000193200">
    <property type="component" value="Unassembled WGS sequence"/>
</dbReference>
<dbReference type="RefSeq" id="WP_085883357.1">
    <property type="nucleotide sequence ID" value="NZ_FWFR01000001.1"/>
</dbReference>
<dbReference type="FunFam" id="3.40.50.720:FF:000084">
    <property type="entry name" value="Short-chain dehydrogenase reductase"/>
    <property type="match status" value="1"/>
</dbReference>
<dbReference type="PROSITE" id="PS00061">
    <property type="entry name" value="ADH_SHORT"/>
    <property type="match status" value="1"/>
</dbReference>
<dbReference type="SUPFAM" id="SSF51735">
    <property type="entry name" value="NAD(P)-binding Rossmann-fold domains"/>
    <property type="match status" value="1"/>
</dbReference>
<evidence type="ECO:0000313" key="4">
    <source>
        <dbReference type="Proteomes" id="UP000193200"/>
    </source>
</evidence>
<proteinExistence type="inferred from homology"/>
<dbReference type="PANTHER" id="PTHR24321:SF8">
    <property type="entry name" value="ESTRADIOL 17-BETA-DEHYDROGENASE 8-RELATED"/>
    <property type="match status" value="1"/>
</dbReference>
<evidence type="ECO:0000313" key="3">
    <source>
        <dbReference type="EMBL" id="SLN49490.1"/>
    </source>
</evidence>
<dbReference type="InterPro" id="IPR036291">
    <property type="entry name" value="NAD(P)-bd_dom_sf"/>
</dbReference>
<organism evidence="3 4">
    <name type="scientific">Oceanibacterium hippocampi</name>
    <dbReference type="NCBI Taxonomy" id="745714"/>
    <lineage>
        <taxon>Bacteria</taxon>
        <taxon>Pseudomonadati</taxon>
        <taxon>Pseudomonadota</taxon>
        <taxon>Alphaproteobacteria</taxon>
        <taxon>Sneathiellales</taxon>
        <taxon>Sneathiellaceae</taxon>
        <taxon>Oceanibacterium</taxon>
    </lineage>
</organism>
<keyword evidence="2 3" id="KW-0560">Oxidoreductase</keyword>
<dbReference type="Gene3D" id="3.40.50.720">
    <property type="entry name" value="NAD(P)-binding Rossmann-like Domain"/>
    <property type="match status" value="1"/>
</dbReference>
<gene>
    <name evidence="3" type="primary">ped_1</name>
    <name evidence="3" type="ORF">OCH7691_02166</name>
</gene>
<evidence type="ECO:0000256" key="1">
    <source>
        <dbReference type="ARBA" id="ARBA00006484"/>
    </source>
</evidence>
<evidence type="ECO:0000256" key="2">
    <source>
        <dbReference type="ARBA" id="ARBA00023002"/>
    </source>
</evidence>
<reference evidence="3 4" key="1">
    <citation type="submission" date="2017-03" db="EMBL/GenBank/DDBJ databases">
        <authorList>
            <person name="Afonso C.L."/>
            <person name="Miller P.J."/>
            <person name="Scott M.A."/>
            <person name="Spackman E."/>
            <person name="Goraichik I."/>
            <person name="Dimitrov K.M."/>
            <person name="Suarez D.L."/>
            <person name="Swayne D.E."/>
        </authorList>
    </citation>
    <scope>NUCLEOTIDE SEQUENCE [LARGE SCALE GENOMIC DNA]</scope>
    <source>
        <strain evidence="3 4">CECT 7691</strain>
    </source>
</reference>
<dbReference type="PRINTS" id="PR00080">
    <property type="entry name" value="SDRFAMILY"/>
</dbReference>
<dbReference type="CDD" id="cd05233">
    <property type="entry name" value="SDR_c"/>
    <property type="match status" value="1"/>
</dbReference>
<dbReference type="Pfam" id="PF13561">
    <property type="entry name" value="adh_short_C2"/>
    <property type="match status" value="1"/>
</dbReference>
<dbReference type="GO" id="GO:0018449">
    <property type="term" value="F:1-phenylethanol dehydrogenase activity"/>
    <property type="evidence" value="ECO:0007669"/>
    <property type="project" value="UniProtKB-EC"/>
</dbReference>
<protein>
    <submittedName>
        <fullName evidence="3">(S)-1-Phenylethanol dehydrogenase</fullName>
        <ecNumber evidence="3">1.1.1.311</ecNumber>
    </submittedName>
</protein>